<name>A0A975A048_9BACT</name>
<dbReference type="AlphaFoldDB" id="A0A975A048"/>
<dbReference type="KEGG" id="fuv:JR347_10710"/>
<protein>
    <recommendedName>
        <fullName evidence="4">Outer membrane protein beta-barrel domain-containing protein</fullName>
    </recommendedName>
</protein>
<organism evidence="2 3">
    <name type="scientific">Fulvivirga lutea</name>
    <dbReference type="NCBI Taxonomy" id="2810512"/>
    <lineage>
        <taxon>Bacteria</taxon>
        <taxon>Pseudomonadati</taxon>
        <taxon>Bacteroidota</taxon>
        <taxon>Cytophagia</taxon>
        <taxon>Cytophagales</taxon>
        <taxon>Fulvivirgaceae</taxon>
        <taxon>Fulvivirga</taxon>
    </lineage>
</organism>
<accession>A0A975A048</accession>
<reference evidence="2" key="1">
    <citation type="submission" date="2021-02" db="EMBL/GenBank/DDBJ databases">
        <title>Fulvivirga sp. S481 isolated from sea water.</title>
        <authorList>
            <person name="Bae S.S."/>
            <person name="Baek K."/>
        </authorList>
    </citation>
    <scope>NUCLEOTIDE SEQUENCE</scope>
    <source>
        <strain evidence="2">S481</strain>
    </source>
</reference>
<evidence type="ECO:0000313" key="3">
    <source>
        <dbReference type="Proteomes" id="UP000662783"/>
    </source>
</evidence>
<evidence type="ECO:0008006" key="4">
    <source>
        <dbReference type="Google" id="ProtNLM"/>
    </source>
</evidence>
<evidence type="ECO:0000313" key="2">
    <source>
        <dbReference type="EMBL" id="QSE96087.1"/>
    </source>
</evidence>
<dbReference type="Proteomes" id="UP000662783">
    <property type="component" value="Chromosome"/>
</dbReference>
<gene>
    <name evidence="2" type="ORF">JR347_10710</name>
</gene>
<sequence>MKKLIAVLLFTSLFAFSKPAQAQEVGISFSYFLPKNGYFSTPISPFSLRGLGIQFGDFIVVQSGFSLYRMSGMNVTDMGDLKTKDPIVGPNFTLLIPAELVLQYVTQNQEFKIKGGGFGFGTFDNKIMNGNLDKAIRTFEGWDAANSDVDFDSGLGFGVMFGAEYVVYVTSQWGLSFEVNYYIGGADFPIKGSYTGGNMAGPLVTREVDYKDATLDFTGLEISLGVIITQ</sequence>
<evidence type="ECO:0000256" key="1">
    <source>
        <dbReference type="SAM" id="SignalP"/>
    </source>
</evidence>
<dbReference type="RefSeq" id="WP_205720600.1">
    <property type="nucleotide sequence ID" value="NZ_CP070608.1"/>
</dbReference>
<feature type="signal peptide" evidence="1">
    <location>
        <begin position="1"/>
        <end position="22"/>
    </location>
</feature>
<proteinExistence type="predicted"/>
<dbReference type="EMBL" id="CP070608">
    <property type="protein sequence ID" value="QSE96087.1"/>
    <property type="molecule type" value="Genomic_DNA"/>
</dbReference>
<keyword evidence="3" id="KW-1185">Reference proteome</keyword>
<keyword evidence="1" id="KW-0732">Signal</keyword>
<dbReference type="Gene3D" id="2.40.160.20">
    <property type="match status" value="1"/>
</dbReference>
<feature type="chain" id="PRO_5037515071" description="Outer membrane protein beta-barrel domain-containing protein" evidence="1">
    <location>
        <begin position="23"/>
        <end position="230"/>
    </location>
</feature>